<reference evidence="2 3" key="1">
    <citation type="journal article" date="2022" name="Mar. Drugs">
        <title>Bioassay-Guided Fractionation Leads to the Detection of Cholic Acid Generated by the Rare Thalassomonas sp.</title>
        <authorList>
            <person name="Pheiffer F."/>
            <person name="Schneider Y.K."/>
            <person name="Hansen E.H."/>
            <person name="Andersen J.H."/>
            <person name="Isaksson J."/>
            <person name="Busche T."/>
            <person name="R C."/>
            <person name="Kalinowski J."/>
            <person name="Zyl L.V."/>
            <person name="Trindade M."/>
        </authorList>
    </citation>
    <scope>NUCLEOTIDE SEQUENCE [LARGE SCALE GENOMIC DNA]</scope>
    <source>
        <strain evidence="2 3">A5K-61T</strain>
    </source>
</reference>
<feature type="transmembrane region" description="Helical" evidence="1">
    <location>
        <begin position="127"/>
        <end position="147"/>
    </location>
</feature>
<feature type="transmembrane region" description="Helical" evidence="1">
    <location>
        <begin position="12"/>
        <end position="36"/>
    </location>
</feature>
<feature type="transmembrane region" description="Helical" evidence="1">
    <location>
        <begin position="48"/>
        <end position="65"/>
    </location>
</feature>
<keyword evidence="1" id="KW-0812">Transmembrane</keyword>
<organism evidence="2 3">
    <name type="scientific">Thalassomonas haliotis</name>
    <dbReference type="NCBI Taxonomy" id="485448"/>
    <lineage>
        <taxon>Bacteria</taxon>
        <taxon>Pseudomonadati</taxon>
        <taxon>Pseudomonadota</taxon>
        <taxon>Gammaproteobacteria</taxon>
        <taxon>Alteromonadales</taxon>
        <taxon>Colwelliaceae</taxon>
        <taxon>Thalassomonas</taxon>
    </lineage>
</organism>
<dbReference type="EMBL" id="CP059693">
    <property type="protein sequence ID" value="WDE09579.1"/>
    <property type="molecule type" value="Genomic_DNA"/>
</dbReference>
<evidence type="ECO:0000313" key="3">
    <source>
        <dbReference type="Proteomes" id="UP001215231"/>
    </source>
</evidence>
<sequence>MRQSLKTYWDKFLIKIVGLFGRRFVMLFILIFFLSINSQFDAESWTSQIVQVAGFFAVIAWIRVASDIKTKALKNIDLYNKYSNKSIAFIMNSRQSRKTLFITITLLTLLLLMNVLIPYLFDNVSVSALTLFIPNFFIITLLVLINFRDEVMRYRIQMGYFGNNEHESRLIIQFVLDNQKNIDFTDGGKGKKIISAEDLKEIESSVLVNKPVFEFQGR</sequence>
<keyword evidence="3" id="KW-1185">Reference proteome</keyword>
<evidence type="ECO:0000256" key="1">
    <source>
        <dbReference type="SAM" id="Phobius"/>
    </source>
</evidence>
<accession>A0ABY7V957</accession>
<keyword evidence="1" id="KW-0472">Membrane</keyword>
<proteinExistence type="predicted"/>
<gene>
    <name evidence="2" type="ORF">H3N35_14670</name>
</gene>
<dbReference type="Proteomes" id="UP001215231">
    <property type="component" value="Chromosome"/>
</dbReference>
<keyword evidence="1" id="KW-1133">Transmembrane helix</keyword>
<dbReference type="RefSeq" id="WP_274049535.1">
    <property type="nucleotide sequence ID" value="NZ_CP059693.1"/>
</dbReference>
<feature type="transmembrane region" description="Helical" evidence="1">
    <location>
        <begin position="100"/>
        <end position="121"/>
    </location>
</feature>
<protein>
    <submittedName>
        <fullName evidence="2">Uncharacterized protein</fullName>
    </submittedName>
</protein>
<evidence type="ECO:0000313" key="2">
    <source>
        <dbReference type="EMBL" id="WDE09579.1"/>
    </source>
</evidence>
<name>A0ABY7V957_9GAMM</name>